<feature type="region of interest" description="Disordered" evidence="13">
    <location>
        <begin position="1530"/>
        <end position="1598"/>
    </location>
</feature>
<accession>A0A084G4H4</accession>
<evidence type="ECO:0000256" key="2">
    <source>
        <dbReference type="ARBA" id="ARBA00006956"/>
    </source>
</evidence>
<dbReference type="InterPro" id="IPR014722">
    <property type="entry name" value="Rib_uL2_dom2"/>
</dbReference>
<dbReference type="FunFam" id="2.30.30.30:FF:000018">
    <property type="entry name" value="Transcription elongation factor SPT5"/>
    <property type="match status" value="1"/>
</dbReference>
<dbReference type="CDD" id="cd06084">
    <property type="entry name" value="KOW_Spt5_4"/>
    <property type="match status" value="1"/>
</dbReference>
<keyword evidence="7" id="KW-0539">Nucleus</keyword>
<sequence>MAPSERRPFDDDSEDEEDFNPAPADLSDDEDNANDQLQREARDSSPAIGHQGDGDDDDDEGRSLNARASSDHQGSDDDDESPRRKSRGNDDEEDDEQEGRADDDEEEDEDEDEEDEDDEDVHQGHRRKRRRERRNVFLDIEAEVDDEDEAEDEERDVEEIEDFIDHSHPDDLVDTERLNDTKRHRELDRRREVEAGLDAEKQAEILRQRYGNRRPTRGPGDSTVIPKRLLLPSVDDPKIWAVRAREGKEREAVLAITKRIEDRLGTKNELLITSAFERGGPQSVMKGYIYVEAQRQADVLTALDGILNVYPRSKMELVEIKDMPDLLRVTKTPTLEPGAWVRLRRPLKHAGDLAQVLDVTENGLEARVRFIPRLDYGVRDESMSNVGADGKRKRPIGPGPRPPQRLFSEMEARKRHPRNVAGDKNMFTYMGEEFENGFQVKDIRIQQLVVTDVNPTLEEVTKFASGAEDGTENLDLKALAASLKDSNALVTYLPGDVIEVYEGEQKGVVGRATNVQGDIVTLQVMEGALRGQTIDVPAKGLRKRFKVGDHVKVIGGSRYQDEVGMVVKISEDRVTLVIDQSSTEITVFSRDLREADDSGGQGSLGQYELLDLVQLDNTTVGCVVKIDRESLVVLDQNSERRQLMPSQIANKFPPKKNAVAADRSGSEIRVGDVVREYGNQQRRGKILHIHHGFVFLHSHEQNENAGVFVLRAANVNTVAAKGGRVNATSGPDLSVMNPALKRNNQNGGPDGKMGPPPAPKVLGRDKAIGQTVIIRRGGYKGLLGIVKDTTDTTARVELHTKSKTVTVPKDHLSFKDKHTGDRIDINTRGRGPPMGSSGGYGGGGGRNPDWQTGSRTPAMSSGSERTPAWGSRTPLHAGGRTPAWKSNNDYSGSRTPAWQDGSRTVNPYDGSRTAYGSGSRTPAWQSGGRTPAPDSYGHGSRTPAAYANDSWSGSKTPGYGVSAATPGASGADSWGYTPGASGSSNAFDAPTPGAMLGAPTPAAMNAPTPGAYSAPTPAAMSAPTPGAGWSSGWADSAPTPAAGAPTPGASAYYGAPTPGVFGGAAETPAAAQLWGKVDAISPGNTSRAFYDDSEHRRPQGDTASRAVSSISTEPHHPGGPPVGPPPGFNAEEAKKPLPPEKPAPKKDVAANDSAAVTKDVGAQKAQPSSVVPHGKGNEPAAADITVAKTESAAVKEGQKEQKKLTLMQKVKKEAQHYWDGTKLLAAEVRISSKLAVKMAAGYELTRRENRQLQRTVQDLARIVPFSVFIIVPFAELLLPVALKLFPNLLPSTYEGQKSKEAKATMLRATRNDVSKFLRTTLKETGLPVTSAATQREEFTTFFRKVRTTGEQPTPEDVIRVCQIFKDDVTLDNLSRPQLYSMCRYLNLSTFGNDTMLRYQVRHRMRQIKRDDRIISFEGVDSLNVAELQAACASRGIRTFSVSPAQMRKDLQTWLDLRLRDKVPSTILVLSNAYMYSAEVTDQIDALIGVLSSIPEELFHEIELEVHNAEGAATNKQRLEVLKEQQELIKEENEQNEESENVGLATPRDVDNIDDKDEKHLHAEAEAEKIDPEKPEAPKMVAGEVEATKVSKESQESEK</sequence>
<feature type="compositionally biased region" description="Polar residues" evidence="13">
    <location>
        <begin position="914"/>
        <end position="928"/>
    </location>
</feature>
<evidence type="ECO:0000259" key="14">
    <source>
        <dbReference type="PROSITE" id="PS51758"/>
    </source>
</evidence>
<dbReference type="InterPro" id="IPR041975">
    <property type="entry name" value="KOW_Spt5_2"/>
</dbReference>
<feature type="compositionally biased region" description="Acidic residues" evidence="13">
    <location>
        <begin position="140"/>
        <end position="157"/>
    </location>
</feature>
<keyword evidence="5" id="KW-0507">mRNA processing</keyword>
<dbReference type="CDD" id="cd06083">
    <property type="entry name" value="KOW_Spt5_3"/>
    <property type="match status" value="1"/>
</dbReference>
<protein>
    <recommendedName>
        <fullName evidence="3">Transcription elongation factor SPT5</fullName>
    </recommendedName>
    <alternativeName>
        <fullName evidence="10 11">Chromatin Elongation factor SPT5</fullName>
    </alternativeName>
    <alternativeName>
        <fullName evidence="4">Transcription elongation factor spt5</fullName>
    </alternativeName>
</protein>
<dbReference type="Gene3D" id="2.30.30.30">
    <property type="match status" value="3"/>
</dbReference>
<dbReference type="SMART" id="SM01104">
    <property type="entry name" value="CTD"/>
    <property type="match status" value="1"/>
</dbReference>
<dbReference type="Pfam" id="PF07766">
    <property type="entry name" value="LETM1_RBD"/>
    <property type="match status" value="1"/>
</dbReference>
<dbReference type="GO" id="GO:0043022">
    <property type="term" value="F:ribosome binding"/>
    <property type="evidence" value="ECO:0007669"/>
    <property type="project" value="InterPro"/>
</dbReference>
<feature type="compositionally biased region" description="Basic and acidic residues" evidence="13">
    <location>
        <begin position="811"/>
        <end position="827"/>
    </location>
</feature>
<dbReference type="FunFam" id="3.30.70.940:FF:000005">
    <property type="entry name" value="Transcription elongation factor SPT5"/>
    <property type="match status" value="1"/>
</dbReference>
<dbReference type="GeneID" id="27725161"/>
<dbReference type="Pfam" id="PF11942">
    <property type="entry name" value="Spt5_N"/>
    <property type="match status" value="1"/>
</dbReference>
<comment type="caution">
    <text evidence="15">The sequence shown here is derived from an EMBL/GenBank/DDBJ whole genome shotgun (WGS) entry which is preliminary data.</text>
</comment>
<evidence type="ECO:0000256" key="13">
    <source>
        <dbReference type="SAM" id="MobiDB-lite"/>
    </source>
</evidence>
<dbReference type="SMART" id="SM00739">
    <property type="entry name" value="KOW"/>
    <property type="match status" value="4"/>
</dbReference>
<feature type="region of interest" description="Disordered" evidence="13">
    <location>
        <begin position="727"/>
        <end position="759"/>
    </location>
</feature>
<dbReference type="InterPro" id="IPR039659">
    <property type="entry name" value="SPT5"/>
</dbReference>
<feature type="compositionally biased region" description="Low complexity" evidence="13">
    <location>
        <begin position="1015"/>
        <end position="1028"/>
    </location>
</feature>
<comment type="subunit">
    <text evidence="9">Component of the SPT4-SPT5 complex. Interacts with RNA polymerase II.</text>
</comment>
<dbReference type="VEuPathDB" id="FungiDB:SAPIO_CDS6089"/>
<evidence type="ECO:0000256" key="3">
    <source>
        <dbReference type="ARBA" id="ARBA00020181"/>
    </source>
</evidence>
<evidence type="ECO:0000256" key="8">
    <source>
        <dbReference type="ARBA" id="ARBA00024691"/>
    </source>
</evidence>
<dbReference type="SUPFAM" id="SSF50104">
    <property type="entry name" value="Translation proteins SH3-like domain"/>
    <property type="match status" value="1"/>
</dbReference>
<dbReference type="PANTHER" id="PTHR11125">
    <property type="entry name" value="SUPPRESSOR OF TY 5"/>
    <property type="match status" value="1"/>
</dbReference>
<feature type="compositionally biased region" description="Polar residues" evidence="13">
    <location>
        <begin position="1101"/>
        <end position="1112"/>
    </location>
</feature>
<dbReference type="Pfam" id="PF03439">
    <property type="entry name" value="Spt5-NGN"/>
    <property type="match status" value="1"/>
</dbReference>
<dbReference type="InterPro" id="IPR041978">
    <property type="entry name" value="KOW_Spt5_5"/>
</dbReference>
<dbReference type="InterPro" id="IPR008991">
    <property type="entry name" value="Translation_prot_SH3-like_sf"/>
</dbReference>
<dbReference type="Gene3D" id="3.30.70.940">
    <property type="entry name" value="NusG, N-terminal domain"/>
    <property type="match status" value="1"/>
</dbReference>
<evidence type="ECO:0000256" key="12">
    <source>
        <dbReference type="PROSITE-ProRule" id="PRU01094"/>
    </source>
</evidence>
<dbReference type="GO" id="GO:0006357">
    <property type="term" value="P:regulation of transcription by RNA polymerase II"/>
    <property type="evidence" value="ECO:0007669"/>
    <property type="project" value="InterPro"/>
</dbReference>
<feature type="compositionally biased region" description="Basic and acidic residues" evidence="13">
    <location>
        <begin position="1585"/>
        <end position="1598"/>
    </location>
</feature>
<evidence type="ECO:0000256" key="7">
    <source>
        <dbReference type="ARBA" id="ARBA00023242"/>
    </source>
</evidence>
<dbReference type="CDD" id="cd09888">
    <property type="entry name" value="NGN_Euk"/>
    <property type="match status" value="1"/>
</dbReference>
<dbReference type="InterPro" id="IPR033122">
    <property type="entry name" value="LETM1-like_RBD"/>
</dbReference>
<feature type="compositionally biased region" description="Basic and acidic residues" evidence="13">
    <location>
        <begin position="1"/>
        <end position="10"/>
    </location>
</feature>
<dbReference type="OrthoDB" id="28901at2759"/>
<dbReference type="GO" id="GO:0003729">
    <property type="term" value="F:mRNA binding"/>
    <property type="evidence" value="ECO:0007669"/>
    <property type="project" value="TreeGrafter"/>
</dbReference>
<dbReference type="InterPro" id="IPR024945">
    <property type="entry name" value="Spt5_C_dom"/>
</dbReference>
<feature type="domain" description="Letm1 RBD" evidence="14">
    <location>
        <begin position="1305"/>
        <end position="1495"/>
    </location>
</feature>
<dbReference type="KEGG" id="sapo:SAPIO_CDS6089"/>
<comment type="similarity">
    <text evidence="2">Belongs to the SPT5 family.</text>
</comment>
<dbReference type="Pfam" id="PF12815">
    <property type="entry name" value="CTD"/>
    <property type="match status" value="1"/>
</dbReference>
<name>A0A084G4H4_PSEDA</name>
<feature type="region of interest" description="Disordered" evidence="13">
    <location>
        <begin position="382"/>
        <end position="404"/>
    </location>
</feature>
<feature type="compositionally biased region" description="Basic and acidic residues" evidence="13">
    <location>
        <begin position="69"/>
        <end position="89"/>
    </location>
</feature>
<dbReference type="InterPro" id="IPR057936">
    <property type="entry name" value="KOWx_Spt5"/>
</dbReference>
<dbReference type="FunFam" id="2.30.30.30:FF:000029">
    <property type="entry name" value="Transcription elongation factor SPT5"/>
    <property type="match status" value="1"/>
</dbReference>
<dbReference type="RefSeq" id="XP_016642035.1">
    <property type="nucleotide sequence ID" value="XM_016788278.1"/>
</dbReference>
<proteinExistence type="inferred from homology"/>
<organism evidence="15 16">
    <name type="scientific">Pseudallescheria apiosperma</name>
    <name type="common">Scedosporium apiospermum</name>
    <dbReference type="NCBI Taxonomy" id="563466"/>
    <lineage>
        <taxon>Eukaryota</taxon>
        <taxon>Fungi</taxon>
        <taxon>Dikarya</taxon>
        <taxon>Ascomycota</taxon>
        <taxon>Pezizomycotina</taxon>
        <taxon>Sordariomycetes</taxon>
        <taxon>Hypocreomycetidae</taxon>
        <taxon>Microascales</taxon>
        <taxon>Microascaceae</taxon>
        <taxon>Scedosporium</taxon>
    </lineage>
</organism>
<dbReference type="InterPro" id="IPR041977">
    <property type="entry name" value="KOW_Spt5_4"/>
</dbReference>
<evidence type="ECO:0000256" key="9">
    <source>
        <dbReference type="ARBA" id="ARBA00025870"/>
    </source>
</evidence>
<feature type="compositionally biased region" description="Pro residues" evidence="13">
    <location>
        <begin position="1117"/>
        <end position="1127"/>
    </location>
</feature>
<dbReference type="InterPro" id="IPR022581">
    <property type="entry name" value="Spt5_N"/>
</dbReference>
<keyword evidence="12" id="KW-0496">Mitochondrion</keyword>
<dbReference type="CDD" id="cd06082">
    <property type="entry name" value="KOW_Spt5_2"/>
    <property type="match status" value="1"/>
</dbReference>
<dbReference type="HOGENOM" id="CLU_003537_1_1_1"/>
<dbReference type="EMBL" id="JOWA01000100">
    <property type="protein sequence ID" value="KEZ42236.1"/>
    <property type="molecule type" value="Genomic_DNA"/>
</dbReference>
<dbReference type="GO" id="GO:0006368">
    <property type="term" value="P:transcription elongation by RNA polymerase II"/>
    <property type="evidence" value="ECO:0007669"/>
    <property type="project" value="TreeGrafter"/>
</dbReference>
<feature type="region of interest" description="Disordered" evidence="13">
    <location>
        <begin position="811"/>
        <end position="949"/>
    </location>
</feature>
<evidence type="ECO:0000256" key="11">
    <source>
        <dbReference type="ARBA" id="ARBA00031006"/>
    </source>
</evidence>
<dbReference type="Pfam" id="PF23291">
    <property type="entry name" value="KOW4_SPT5"/>
    <property type="match status" value="1"/>
</dbReference>
<feature type="compositionally biased region" description="Basic and acidic residues" evidence="13">
    <location>
        <begin position="1547"/>
        <end position="1576"/>
    </location>
</feature>
<dbReference type="GO" id="GO:0000785">
    <property type="term" value="C:chromatin"/>
    <property type="evidence" value="ECO:0007669"/>
    <property type="project" value="UniProtKB-ARBA"/>
</dbReference>
<dbReference type="Proteomes" id="UP000028545">
    <property type="component" value="Unassembled WGS sequence"/>
</dbReference>
<gene>
    <name evidence="15" type="ORF">SAPIO_CDS6089</name>
</gene>
<dbReference type="InterPro" id="IPR005824">
    <property type="entry name" value="KOW"/>
</dbReference>
<feature type="region of interest" description="Disordered" evidence="13">
    <location>
        <begin position="1015"/>
        <end position="1044"/>
    </location>
</feature>
<feature type="compositionally biased region" description="Polar residues" evidence="13">
    <location>
        <begin position="884"/>
        <end position="905"/>
    </location>
</feature>
<evidence type="ECO:0000256" key="10">
    <source>
        <dbReference type="ARBA" id="ARBA00029865"/>
    </source>
</evidence>
<dbReference type="Pfam" id="PF23284">
    <property type="entry name" value="KOW2_Spt5"/>
    <property type="match status" value="1"/>
</dbReference>
<dbReference type="InterPro" id="IPR036735">
    <property type="entry name" value="NGN_dom_sf"/>
</dbReference>
<evidence type="ECO:0000256" key="5">
    <source>
        <dbReference type="ARBA" id="ARBA00022664"/>
    </source>
</evidence>
<dbReference type="InterPro" id="IPR041976">
    <property type="entry name" value="KOW_Spt5_3"/>
</dbReference>
<dbReference type="GO" id="GO:0006397">
    <property type="term" value="P:mRNA processing"/>
    <property type="evidence" value="ECO:0007669"/>
    <property type="project" value="UniProtKB-KW"/>
</dbReference>
<feature type="region of interest" description="Disordered" evidence="13">
    <location>
        <begin position="1080"/>
        <end position="1178"/>
    </location>
</feature>
<feature type="compositionally biased region" description="Gly residues" evidence="13">
    <location>
        <begin position="836"/>
        <end position="846"/>
    </location>
</feature>
<feature type="compositionally biased region" description="Basic and acidic residues" evidence="13">
    <location>
        <begin position="1131"/>
        <end position="1149"/>
    </location>
</feature>
<evidence type="ECO:0000313" key="15">
    <source>
        <dbReference type="EMBL" id="KEZ42236.1"/>
    </source>
</evidence>
<evidence type="ECO:0000313" key="16">
    <source>
        <dbReference type="Proteomes" id="UP000028545"/>
    </source>
</evidence>
<feature type="compositionally biased region" description="Basic and acidic residues" evidence="13">
    <location>
        <begin position="1089"/>
        <end position="1099"/>
    </location>
</feature>
<dbReference type="Pfam" id="PF23042">
    <property type="entry name" value="KOW1_SPT5"/>
    <property type="match status" value="1"/>
</dbReference>
<dbReference type="GO" id="GO:0032784">
    <property type="term" value="P:regulation of DNA-templated transcription elongation"/>
    <property type="evidence" value="ECO:0007669"/>
    <property type="project" value="InterPro"/>
</dbReference>
<dbReference type="InterPro" id="IPR041973">
    <property type="entry name" value="KOW_Spt5_1"/>
</dbReference>
<comment type="subcellular location">
    <subcellularLocation>
        <location evidence="1">Nucleus</location>
    </subcellularLocation>
</comment>
<dbReference type="PANTHER" id="PTHR11125:SF7">
    <property type="entry name" value="TRANSCRIPTION ELONGATION FACTOR SPT5"/>
    <property type="match status" value="1"/>
</dbReference>
<evidence type="ECO:0000256" key="6">
    <source>
        <dbReference type="ARBA" id="ARBA00023163"/>
    </source>
</evidence>
<reference evidence="15 16" key="1">
    <citation type="journal article" date="2014" name="Genome Announc.">
        <title>Draft genome sequence of the pathogenic fungus Scedosporium apiospermum.</title>
        <authorList>
            <person name="Vandeputte P."/>
            <person name="Ghamrawi S."/>
            <person name="Rechenmann M."/>
            <person name="Iltis A."/>
            <person name="Giraud S."/>
            <person name="Fleury M."/>
            <person name="Thornton C."/>
            <person name="Delhaes L."/>
            <person name="Meyer W."/>
            <person name="Papon N."/>
            <person name="Bouchara J.P."/>
        </authorList>
    </citation>
    <scope>NUCLEOTIDE SEQUENCE [LARGE SCALE GENOMIC DNA]</scope>
    <source>
        <strain evidence="15 16">IHEM 14462</strain>
    </source>
</reference>
<feature type="region of interest" description="Disordered" evidence="13">
    <location>
        <begin position="1"/>
        <end position="157"/>
    </location>
</feature>
<keyword evidence="16" id="KW-1185">Reference proteome</keyword>
<dbReference type="InterPro" id="IPR039385">
    <property type="entry name" value="NGN_Euk"/>
</dbReference>
<comment type="function">
    <text evidence="8">The SPT4-SPT5 complex mediates both activation and inhibition of transcription elongation, and plays a role in pre-mRNA processing. This complex seems to be important for the stability of the RNA polymerase II elongation machinery on the chromatin template but not for the inherent ability of this machinery to translocate down the gene.</text>
</comment>
<dbReference type="PROSITE" id="PS51758">
    <property type="entry name" value="LETM1_RBD"/>
    <property type="match status" value="1"/>
</dbReference>
<dbReference type="CDD" id="cd06081">
    <property type="entry name" value="KOW_Spt5_1"/>
    <property type="match status" value="1"/>
</dbReference>
<evidence type="ECO:0000256" key="4">
    <source>
        <dbReference type="ARBA" id="ARBA00021370"/>
    </source>
</evidence>
<dbReference type="Pfam" id="PF23290">
    <property type="entry name" value="KOW5_SPT5"/>
    <property type="match status" value="1"/>
</dbReference>
<dbReference type="CDD" id="cd06085">
    <property type="entry name" value="KOW_Spt5_5"/>
    <property type="match status" value="1"/>
</dbReference>
<feature type="compositionally biased region" description="Polar residues" evidence="13">
    <location>
        <begin position="849"/>
        <end position="864"/>
    </location>
</feature>
<dbReference type="GO" id="GO:0032044">
    <property type="term" value="C:DSIF complex"/>
    <property type="evidence" value="ECO:0007669"/>
    <property type="project" value="TreeGrafter"/>
</dbReference>
<dbReference type="InterPro" id="IPR005100">
    <property type="entry name" value="NGN-domain"/>
</dbReference>
<feature type="compositionally biased region" description="Basic residues" evidence="13">
    <location>
        <begin position="124"/>
        <end position="133"/>
    </location>
</feature>
<dbReference type="Pfam" id="PF23037">
    <property type="entry name" value="KOWx_SPT5"/>
    <property type="match status" value="1"/>
</dbReference>
<keyword evidence="6" id="KW-0804">Transcription</keyword>
<evidence type="ECO:0000256" key="1">
    <source>
        <dbReference type="ARBA" id="ARBA00004123"/>
    </source>
</evidence>
<feature type="compositionally biased region" description="Acidic residues" evidence="13">
    <location>
        <begin position="90"/>
        <end position="120"/>
    </location>
</feature>